<evidence type="ECO:0000313" key="2">
    <source>
        <dbReference type="Proteomes" id="UP000030651"/>
    </source>
</evidence>
<name>W3WSZ4_PESFW</name>
<dbReference type="InParanoid" id="W3WSZ4"/>
<dbReference type="EMBL" id="KI912116">
    <property type="protein sequence ID" value="ETS76998.1"/>
    <property type="molecule type" value="Genomic_DNA"/>
</dbReference>
<protein>
    <submittedName>
        <fullName evidence="1">Uncharacterized protein</fullName>
    </submittedName>
</protein>
<gene>
    <name evidence="1" type="ORF">PFICI_10872</name>
</gene>
<sequence>MSVDILYRNQLRATINIAHSKYKALSSSGSDGKIEFDKGAEEPVFGLDAGAYSFAMVDNVGYGFD</sequence>
<proteinExistence type="predicted"/>
<dbReference type="KEGG" id="pfy:PFICI_10872"/>
<accession>W3WSZ4</accession>
<keyword evidence="2" id="KW-1185">Reference proteome</keyword>
<organism evidence="1 2">
    <name type="scientific">Pestalotiopsis fici (strain W106-1 / CGMCC3.15140)</name>
    <dbReference type="NCBI Taxonomy" id="1229662"/>
    <lineage>
        <taxon>Eukaryota</taxon>
        <taxon>Fungi</taxon>
        <taxon>Dikarya</taxon>
        <taxon>Ascomycota</taxon>
        <taxon>Pezizomycotina</taxon>
        <taxon>Sordariomycetes</taxon>
        <taxon>Xylariomycetidae</taxon>
        <taxon>Amphisphaeriales</taxon>
        <taxon>Sporocadaceae</taxon>
        <taxon>Pestalotiopsis</taxon>
    </lineage>
</organism>
<reference evidence="2" key="1">
    <citation type="journal article" date="2015" name="BMC Genomics">
        <title>Genomic and transcriptomic analysis of the endophytic fungus Pestalotiopsis fici reveals its lifestyle and high potential for synthesis of natural products.</title>
        <authorList>
            <person name="Wang X."/>
            <person name="Zhang X."/>
            <person name="Liu L."/>
            <person name="Xiang M."/>
            <person name="Wang W."/>
            <person name="Sun X."/>
            <person name="Che Y."/>
            <person name="Guo L."/>
            <person name="Liu G."/>
            <person name="Guo L."/>
            <person name="Wang C."/>
            <person name="Yin W.B."/>
            <person name="Stadler M."/>
            <person name="Zhang X."/>
            <person name="Liu X."/>
        </authorList>
    </citation>
    <scope>NUCLEOTIDE SEQUENCE [LARGE SCALE GENOMIC DNA]</scope>
    <source>
        <strain evidence="2">W106-1 / CGMCC3.15140</strain>
    </source>
</reference>
<dbReference type="HOGENOM" id="CLU_2850422_0_0_1"/>
<evidence type="ECO:0000313" key="1">
    <source>
        <dbReference type="EMBL" id="ETS76998.1"/>
    </source>
</evidence>
<dbReference type="Proteomes" id="UP000030651">
    <property type="component" value="Unassembled WGS sequence"/>
</dbReference>
<dbReference type="AlphaFoldDB" id="W3WSZ4"/>
<dbReference type="GeneID" id="19275885"/>
<dbReference type="RefSeq" id="XP_007837644.1">
    <property type="nucleotide sequence ID" value="XM_007839453.1"/>
</dbReference>